<dbReference type="Proteomes" id="UP000243799">
    <property type="component" value="Unassembled WGS sequence"/>
</dbReference>
<dbReference type="EMBL" id="FOKG01000007">
    <property type="protein sequence ID" value="SFB27565.1"/>
    <property type="molecule type" value="Genomic_DNA"/>
</dbReference>
<evidence type="ECO:0000313" key="4">
    <source>
        <dbReference type="Proteomes" id="UP000243799"/>
    </source>
</evidence>
<reference evidence="4" key="1">
    <citation type="submission" date="2016-10" db="EMBL/GenBank/DDBJ databases">
        <authorList>
            <person name="Varghese N."/>
            <person name="Submissions S."/>
        </authorList>
    </citation>
    <scope>NUCLEOTIDE SEQUENCE [LARGE SCALE GENOMIC DNA]</scope>
    <source>
        <strain evidence="4">CGMCC 4.3568</strain>
    </source>
</reference>
<sequence length="141" mass="15457">MLNRRRITAALIGLLVLVLGGWLIQDVVGAENGAGDTGSTVPGVESGLRVEPLSALPEEARQTWELIEQDGPFPYPGKDGSVFGNREKLLPLKEPDYYHEYTVPTPGSQDRGARRLVTGESAELYYTADHYSSFVVVDPQR</sequence>
<keyword evidence="1" id="KW-0540">Nuclease</keyword>
<gene>
    <name evidence="3" type="ORF">SAMN05216266_107177</name>
</gene>
<dbReference type="RefSeq" id="WP_091673518.1">
    <property type="nucleotide sequence ID" value="NZ_FOKG01000007.1"/>
</dbReference>
<dbReference type="GO" id="GO:0016787">
    <property type="term" value="F:hydrolase activity"/>
    <property type="evidence" value="ECO:0007669"/>
    <property type="project" value="UniProtKB-KW"/>
</dbReference>
<accession>A0A1I0ZPH8</accession>
<evidence type="ECO:0000256" key="1">
    <source>
        <dbReference type="ARBA" id="ARBA00022722"/>
    </source>
</evidence>
<dbReference type="InterPro" id="IPR016191">
    <property type="entry name" value="Ribonuclease/ribotoxin"/>
</dbReference>
<dbReference type="GO" id="GO:0004521">
    <property type="term" value="F:RNA endonuclease activity"/>
    <property type="evidence" value="ECO:0007669"/>
    <property type="project" value="InterPro"/>
</dbReference>
<dbReference type="GO" id="GO:0003723">
    <property type="term" value="F:RNA binding"/>
    <property type="evidence" value="ECO:0007669"/>
    <property type="project" value="InterPro"/>
</dbReference>
<evidence type="ECO:0000313" key="3">
    <source>
        <dbReference type="EMBL" id="SFB27565.1"/>
    </source>
</evidence>
<keyword evidence="2" id="KW-0378">Hydrolase</keyword>
<dbReference type="InterPro" id="IPR000026">
    <property type="entry name" value="N1-like"/>
</dbReference>
<dbReference type="Gene3D" id="3.10.450.30">
    <property type="entry name" value="Microbial ribonucleases"/>
    <property type="match status" value="1"/>
</dbReference>
<dbReference type="SUPFAM" id="SSF53933">
    <property type="entry name" value="Microbial ribonucleases"/>
    <property type="match status" value="1"/>
</dbReference>
<organism evidence="3 4">
    <name type="scientific">Amycolatopsis marina</name>
    <dbReference type="NCBI Taxonomy" id="490629"/>
    <lineage>
        <taxon>Bacteria</taxon>
        <taxon>Bacillati</taxon>
        <taxon>Actinomycetota</taxon>
        <taxon>Actinomycetes</taxon>
        <taxon>Pseudonocardiales</taxon>
        <taxon>Pseudonocardiaceae</taxon>
        <taxon>Amycolatopsis</taxon>
    </lineage>
</organism>
<proteinExistence type="predicted"/>
<evidence type="ECO:0000256" key="2">
    <source>
        <dbReference type="ARBA" id="ARBA00022801"/>
    </source>
</evidence>
<protein>
    <submittedName>
        <fullName evidence="3">Guanyl-specific ribonuclease Sa</fullName>
    </submittedName>
</protein>
<keyword evidence="4" id="KW-1185">Reference proteome</keyword>
<dbReference type="STRING" id="490629.SAMN05216266_107177"/>
<name>A0A1I0ZPH8_9PSEU</name>
<dbReference type="Pfam" id="PF00545">
    <property type="entry name" value="Ribonuclease"/>
    <property type="match status" value="1"/>
</dbReference>
<dbReference type="AlphaFoldDB" id="A0A1I0ZPH8"/>
<dbReference type="OrthoDB" id="5326845at2"/>